<evidence type="ECO:0000256" key="6">
    <source>
        <dbReference type="ARBA" id="ARBA00022918"/>
    </source>
</evidence>
<reference evidence="11 12" key="1">
    <citation type="journal article" date="2019" name="Nat. Med.">
        <title>A library of human gut bacterial isolates paired with longitudinal multiomics data enables mechanistic microbiome research.</title>
        <authorList>
            <person name="Poyet M."/>
            <person name="Groussin M."/>
            <person name="Gibbons S.M."/>
            <person name="Avila-Pacheco J."/>
            <person name="Jiang X."/>
            <person name="Kearney S.M."/>
            <person name="Perrotta A.R."/>
            <person name="Berdy B."/>
            <person name="Zhao S."/>
            <person name="Lieberman T.D."/>
            <person name="Swanson P.K."/>
            <person name="Smith M."/>
            <person name="Roesemann S."/>
            <person name="Alexander J.E."/>
            <person name="Rich S.A."/>
            <person name="Livny J."/>
            <person name="Vlamakis H."/>
            <person name="Clish C."/>
            <person name="Bullock K."/>
            <person name="Deik A."/>
            <person name="Scott J."/>
            <person name="Pierce K.A."/>
            <person name="Xavier R.J."/>
            <person name="Alm E.J."/>
        </authorList>
    </citation>
    <scope>NUCLEOTIDE SEQUENCE [LARGE SCALE GENOMIC DNA]</scope>
    <source>
        <strain evidence="11 12">BIOML-A2</strain>
    </source>
</reference>
<keyword evidence="6 11" id="KW-0695">RNA-directed DNA polymerase</keyword>
<organism evidence="11 12">
    <name type="scientific">Parasutterella excrementihominis</name>
    <dbReference type="NCBI Taxonomy" id="487175"/>
    <lineage>
        <taxon>Bacteria</taxon>
        <taxon>Pseudomonadati</taxon>
        <taxon>Pseudomonadota</taxon>
        <taxon>Betaproteobacteria</taxon>
        <taxon>Burkholderiales</taxon>
        <taxon>Sutterellaceae</taxon>
        <taxon>Parasutterella</taxon>
    </lineage>
</organism>
<dbReference type="NCBIfam" id="TIGR04416">
    <property type="entry name" value="group_II_RT_mat"/>
    <property type="match status" value="1"/>
</dbReference>
<dbReference type="InterPro" id="IPR013597">
    <property type="entry name" value="Mat_intron_G2"/>
</dbReference>
<dbReference type="PANTHER" id="PTHR34047:SF8">
    <property type="entry name" value="PROTEIN YKFC"/>
    <property type="match status" value="1"/>
</dbReference>
<dbReference type="AlphaFoldDB" id="A0A6I3S074"/>
<evidence type="ECO:0000256" key="9">
    <source>
        <dbReference type="ARBA" id="ARBA00048173"/>
    </source>
</evidence>
<dbReference type="InterPro" id="IPR000477">
    <property type="entry name" value="RT_dom"/>
</dbReference>
<evidence type="ECO:0000256" key="3">
    <source>
        <dbReference type="ARBA" id="ARBA00022695"/>
    </source>
</evidence>
<dbReference type="Proteomes" id="UP000462362">
    <property type="component" value="Unassembled WGS sequence"/>
</dbReference>
<sequence>MKAEPRGCPLIDLVCFYLDDAAQKVIKNKGAPGIDGITYEQLPNLLRVHGEKIRQKLKNGTYIPAPVRRVDIPKPNGGTRMLGIPTLLDRTIQQAIVMTIGDAFEDQFSDKSYGFREGRNCQQAVQRAQKYIEDGNRWVVEMDLSKFFDRVNHDILMDRVSRVIDDKAILKLIRRYLNAGIMEDGLVSPRLEGVPQGSPLSPLLSNIMLTDLDRELETRGLNHVRYADDCNIYVKSEKAAQRVLTNITKYVEETLKLRVNRDKSGTFRPRDSVFLGYTFSKADCTRIVVAQKSVKRLWAKLHKIFNTARGTSLGWTIKAITPILRGWRNYYRLDDRKQYWEEMDQRIRHHLRKLIWIAWKKSKTRERNLVKLGIDPERAWKSSGNGRGAWWNSGQSHMNQAIKNDRFVRLGLYSLRFMEIR</sequence>
<evidence type="ECO:0000259" key="10">
    <source>
        <dbReference type="PROSITE" id="PS50878"/>
    </source>
</evidence>
<gene>
    <name evidence="11" type="primary">ltrA</name>
    <name evidence="11" type="ORF">GMD42_06310</name>
</gene>
<dbReference type="GO" id="GO:0046872">
    <property type="term" value="F:metal ion binding"/>
    <property type="evidence" value="ECO:0007669"/>
    <property type="project" value="UniProtKB-KW"/>
</dbReference>
<comment type="catalytic activity">
    <reaction evidence="9">
        <text>DNA(n) + a 2'-deoxyribonucleoside 5'-triphosphate = DNA(n+1) + diphosphate</text>
        <dbReference type="Rhea" id="RHEA:22508"/>
        <dbReference type="Rhea" id="RHEA-COMP:17339"/>
        <dbReference type="Rhea" id="RHEA-COMP:17340"/>
        <dbReference type="ChEBI" id="CHEBI:33019"/>
        <dbReference type="ChEBI" id="CHEBI:61560"/>
        <dbReference type="ChEBI" id="CHEBI:173112"/>
        <dbReference type="EC" id="2.7.7.49"/>
    </reaction>
</comment>
<name>A0A6I3S074_9BURK</name>
<protein>
    <recommendedName>
        <fullName evidence="1">RNA-directed DNA polymerase</fullName>
        <ecNumber evidence="1">2.7.7.49</ecNumber>
    </recommendedName>
</protein>
<dbReference type="InterPro" id="IPR043502">
    <property type="entry name" value="DNA/RNA_pol_sf"/>
</dbReference>
<proteinExistence type="inferred from homology"/>
<dbReference type="PRINTS" id="PR00866">
    <property type="entry name" value="RNADNAPOLMS"/>
</dbReference>
<dbReference type="EC" id="2.7.7.49" evidence="1"/>
<dbReference type="GO" id="GO:0051607">
    <property type="term" value="P:defense response to virus"/>
    <property type="evidence" value="ECO:0007669"/>
    <property type="project" value="UniProtKB-KW"/>
</dbReference>
<dbReference type="Pfam" id="PF00078">
    <property type="entry name" value="RVT_1"/>
    <property type="match status" value="1"/>
</dbReference>
<dbReference type="GO" id="GO:0003964">
    <property type="term" value="F:RNA-directed DNA polymerase activity"/>
    <property type="evidence" value="ECO:0007669"/>
    <property type="project" value="UniProtKB-KW"/>
</dbReference>
<dbReference type="InterPro" id="IPR043128">
    <property type="entry name" value="Rev_trsase/Diguanyl_cyclase"/>
</dbReference>
<evidence type="ECO:0000313" key="11">
    <source>
        <dbReference type="EMBL" id="MTU43239.1"/>
    </source>
</evidence>
<comment type="similarity">
    <text evidence="8">Belongs to the bacterial reverse transcriptase family.</text>
</comment>
<keyword evidence="5" id="KW-0460">Magnesium</keyword>
<dbReference type="PROSITE" id="PS50878">
    <property type="entry name" value="RT_POL"/>
    <property type="match status" value="1"/>
</dbReference>
<dbReference type="GO" id="GO:0003723">
    <property type="term" value="F:RNA binding"/>
    <property type="evidence" value="ECO:0007669"/>
    <property type="project" value="InterPro"/>
</dbReference>
<evidence type="ECO:0000256" key="1">
    <source>
        <dbReference type="ARBA" id="ARBA00012493"/>
    </source>
</evidence>
<dbReference type="InterPro" id="IPR000123">
    <property type="entry name" value="Reverse_transcriptase_msDNA"/>
</dbReference>
<evidence type="ECO:0000256" key="4">
    <source>
        <dbReference type="ARBA" id="ARBA00022723"/>
    </source>
</evidence>
<dbReference type="SUPFAM" id="SSF56672">
    <property type="entry name" value="DNA/RNA polymerases"/>
    <property type="match status" value="1"/>
</dbReference>
<evidence type="ECO:0000256" key="7">
    <source>
        <dbReference type="ARBA" id="ARBA00023118"/>
    </source>
</evidence>
<dbReference type="InterPro" id="IPR030931">
    <property type="entry name" value="Group_II_RT_mat"/>
</dbReference>
<accession>A0A6I3S074</accession>
<dbReference type="CDD" id="cd01651">
    <property type="entry name" value="RT_G2_intron"/>
    <property type="match status" value="1"/>
</dbReference>
<evidence type="ECO:0000313" key="12">
    <source>
        <dbReference type="Proteomes" id="UP000462362"/>
    </source>
</evidence>
<comment type="caution">
    <text evidence="11">The sequence shown here is derived from an EMBL/GenBank/DDBJ whole genome shotgun (WGS) entry which is preliminary data.</text>
</comment>
<dbReference type="Pfam" id="PF08388">
    <property type="entry name" value="GIIM"/>
    <property type="match status" value="1"/>
</dbReference>
<keyword evidence="4" id="KW-0479">Metal-binding</keyword>
<feature type="domain" description="Reverse transcriptase" evidence="10">
    <location>
        <begin position="53"/>
        <end position="279"/>
    </location>
</feature>
<dbReference type="InterPro" id="IPR051083">
    <property type="entry name" value="GrpII_Intron_Splice-Mob/Def"/>
</dbReference>
<keyword evidence="3 11" id="KW-0548">Nucleotidyltransferase</keyword>
<dbReference type="EMBL" id="WNCL01000015">
    <property type="protein sequence ID" value="MTU43239.1"/>
    <property type="molecule type" value="Genomic_DNA"/>
</dbReference>
<evidence type="ECO:0000256" key="5">
    <source>
        <dbReference type="ARBA" id="ARBA00022842"/>
    </source>
</evidence>
<dbReference type="Gene3D" id="3.30.70.270">
    <property type="match status" value="1"/>
</dbReference>
<keyword evidence="7" id="KW-0051">Antiviral defense</keyword>
<evidence type="ECO:0000256" key="8">
    <source>
        <dbReference type="ARBA" id="ARBA00034120"/>
    </source>
</evidence>
<evidence type="ECO:0000256" key="2">
    <source>
        <dbReference type="ARBA" id="ARBA00022679"/>
    </source>
</evidence>
<dbReference type="PANTHER" id="PTHR34047">
    <property type="entry name" value="NUCLEAR INTRON MATURASE 1, MITOCHONDRIAL-RELATED"/>
    <property type="match status" value="1"/>
</dbReference>
<keyword evidence="2 11" id="KW-0808">Transferase</keyword>